<organism evidence="2 3">
    <name type="scientific">Pedobacter frigidisoli</name>
    <dbReference type="NCBI Taxonomy" id="2530455"/>
    <lineage>
        <taxon>Bacteria</taxon>
        <taxon>Pseudomonadati</taxon>
        <taxon>Bacteroidota</taxon>
        <taxon>Sphingobacteriia</taxon>
        <taxon>Sphingobacteriales</taxon>
        <taxon>Sphingobacteriaceae</taxon>
        <taxon>Pedobacter</taxon>
    </lineage>
</organism>
<dbReference type="GO" id="GO:0016787">
    <property type="term" value="F:hydrolase activity"/>
    <property type="evidence" value="ECO:0007669"/>
    <property type="project" value="UniProtKB-KW"/>
</dbReference>
<keyword evidence="3" id="KW-1185">Reference proteome</keyword>
<gene>
    <name evidence="2" type="ORF">EZ449_20755</name>
</gene>
<accession>A0A4R0NLV4</accession>
<dbReference type="PANTHER" id="PTHR46825">
    <property type="entry name" value="D-ALANYL-D-ALANINE-CARBOXYPEPTIDASE/ENDOPEPTIDASE AMPH"/>
    <property type="match status" value="1"/>
</dbReference>
<keyword evidence="2" id="KW-0378">Hydrolase</keyword>
<sequence>MIIRFLLLLLIISTYIPTVFSQEENKKNKITKVENGLSLGVVFQDSSEIKYNIIDRMQFYKVPSVSIAVVNNGKIIWSKAYGKREVASVSTADVNTIYQTASISKSINAFAVLKLAQEGKISLQKDIREYLTTWELPNNKFSTSRKITLANLLSHTSGLGTGGFFGYKITNTIPSLNQILSGTKPANSDPVQSINFPGAEYFYSGGGTTLIRKILEDQFKTNYASLIQTNVLTPLNMKRSTYNQPLQKAEHNFASGYVGDSQVIDGGYHVFPELAPDGLWSNANDIAKFILSIQKSLRGENALLQKQTALQMFSKVIPTSNYTLGFVVEDKGGEKYFSHRGANYGYRSVFYGSMKTGKGIVVLTNSENGEMLINEIVNSVAVAYDWGKFYNPPIKKLVIADPALIKDVVGKYSNGEANFTINNINGKLEMTGNSAESLHYVGNHRFFLLSSPNIEVVFSSSDGGKIYDALELIENGNVLIKALRNK</sequence>
<reference evidence="2 3" key="1">
    <citation type="submission" date="2019-02" db="EMBL/GenBank/DDBJ databases">
        <title>Pedobacter sp. RP-3-11 sp. nov., isolated from Arctic soil.</title>
        <authorList>
            <person name="Dahal R.H."/>
        </authorList>
    </citation>
    <scope>NUCLEOTIDE SEQUENCE [LARGE SCALE GENOMIC DNA]</scope>
    <source>
        <strain evidence="2 3">RP-3-11</strain>
    </source>
</reference>
<dbReference type="InterPro" id="IPR012338">
    <property type="entry name" value="Beta-lactam/transpept-like"/>
</dbReference>
<comment type="caution">
    <text evidence="2">The sequence shown here is derived from an EMBL/GenBank/DDBJ whole genome shotgun (WGS) entry which is preliminary data.</text>
</comment>
<dbReference type="AlphaFoldDB" id="A0A4R0NLV4"/>
<evidence type="ECO:0000259" key="1">
    <source>
        <dbReference type="Pfam" id="PF00144"/>
    </source>
</evidence>
<dbReference type="SUPFAM" id="SSF56601">
    <property type="entry name" value="beta-lactamase/transpeptidase-like"/>
    <property type="match status" value="1"/>
</dbReference>
<dbReference type="EMBL" id="SJSN01000024">
    <property type="protein sequence ID" value="TCD00284.1"/>
    <property type="molecule type" value="Genomic_DNA"/>
</dbReference>
<dbReference type="Proteomes" id="UP000291485">
    <property type="component" value="Unassembled WGS sequence"/>
</dbReference>
<dbReference type="OrthoDB" id="9797709at2"/>
<dbReference type="Pfam" id="PF00144">
    <property type="entry name" value="Beta-lactamase"/>
    <property type="match status" value="1"/>
</dbReference>
<evidence type="ECO:0000313" key="2">
    <source>
        <dbReference type="EMBL" id="TCD00284.1"/>
    </source>
</evidence>
<dbReference type="InterPro" id="IPR050491">
    <property type="entry name" value="AmpC-like"/>
</dbReference>
<dbReference type="PANTHER" id="PTHR46825:SF12">
    <property type="entry name" value="PENICILLIN-BINDING PROTEIN 4"/>
    <property type="match status" value="1"/>
</dbReference>
<evidence type="ECO:0000313" key="3">
    <source>
        <dbReference type="Proteomes" id="UP000291485"/>
    </source>
</evidence>
<dbReference type="Gene3D" id="3.40.710.10">
    <property type="entry name" value="DD-peptidase/beta-lactamase superfamily"/>
    <property type="match status" value="1"/>
</dbReference>
<dbReference type="InterPro" id="IPR001466">
    <property type="entry name" value="Beta-lactam-related"/>
</dbReference>
<proteinExistence type="predicted"/>
<dbReference type="RefSeq" id="WP_131562538.1">
    <property type="nucleotide sequence ID" value="NZ_SJSN01000024.1"/>
</dbReference>
<name>A0A4R0NLV4_9SPHI</name>
<protein>
    <submittedName>
        <fullName evidence="2">Class A beta-lactamase-related serine hydrolase</fullName>
    </submittedName>
</protein>
<feature type="domain" description="Beta-lactamase-related" evidence="1">
    <location>
        <begin position="54"/>
        <end position="369"/>
    </location>
</feature>